<feature type="transmembrane region" description="Helical" evidence="1">
    <location>
        <begin position="185"/>
        <end position="213"/>
    </location>
</feature>
<dbReference type="InterPro" id="IPR018580">
    <property type="entry name" value="Uncharacterised_YfhO"/>
</dbReference>
<sequence length="854" mass="97859">MSFKKFINHKSAGYFFSFIVPCLTLFIYFAVNHYNVLTVDLGQQYVDLLAFLRSNLFTHPTKLIYSFQNGLGGSMIATDAYYLLSPFNLVLFLFPKSQLPIAILTIISLKFGASGLASFYYWHREKGIGFFYSLAASWAYALSGYMVANYFNLMWLDSVILLPLLIASIDHVLRGGKNHLVLITFLLWFTNFYTGVMTLFFGLLYLLTQIFWLKKSERLSRFWTYLTRSIVASFLAAFVLFPSFFELLANKASTKVNWTFSWQFNPVLELGKLADGSYSFHEMESGMPNLFYTMPFLLATILYFLSRRFSWKKKLANGLLLLFLLLSLSFTPLVLFWHLGQFPVWYPGRFSFVLIFFCLNLALAYLHTEQNPKLWQRITVGVIAISLVSYWYFAQNSFTFFTQTNLITSTTFIVLGLLFFFFIFAQHHLDKPFFAAVVGIEAIASLILSLNNLSFQKNSAYQKFAQNSLQASSYLQKIDPTLYRTEKTFSRSDEDPFTANYNGLSSFNSVTDQRVLKLLANLGFLHNSNSYTNNGGSLITDDIFGIKYYIQPNYASDHVSSQAKMAFDNDNHRIDIDSYAVKKEFKQLLVSKNSTALPLIFMAPVNNQKLTFNGDEPAYNQQKLLQNIIGKKTIFFQQIPFPKPTLSGSVYSKISRQYTKKKNAKQSKITFSIPLKNNDAYYLQLPSGLDNTQMSLYVNNQEVDLTVRDEQSHLISLAHNQKGTKLIVTMVMNQMDLDLSQIKLFELNTTKLNNAIKKLKLNAPSVYQNGLKLTTSTFTSTKKQRLLTTIPASKNWLVFDNGERLKSSQFASAFMQVELNKGKHHLTFIYVPWLLLVGILLSILALICLKLFFH</sequence>
<feature type="transmembrane region" description="Helical" evidence="1">
    <location>
        <begin position="830"/>
        <end position="853"/>
    </location>
</feature>
<evidence type="ECO:0000256" key="1">
    <source>
        <dbReference type="SAM" id="Phobius"/>
    </source>
</evidence>
<gene>
    <name evidence="2" type="ORF">HMPREF0493_0425</name>
</gene>
<dbReference type="PATRIC" id="fig|585524.9.peg.1022"/>
<evidence type="ECO:0000313" key="2">
    <source>
        <dbReference type="EMBL" id="EFG55962.1"/>
    </source>
</evidence>
<protein>
    <submittedName>
        <fullName evidence="2">Bacterial membrane protein YfhO</fullName>
    </submittedName>
</protein>
<dbReference type="STRING" id="83683.B1745_02395"/>
<dbReference type="PANTHER" id="PTHR38454">
    <property type="entry name" value="INTEGRAL MEMBRANE PROTEIN-RELATED"/>
    <property type="match status" value="1"/>
</dbReference>
<feature type="transmembrane region" description="Helical" evidence="1">
    <location>
        <begin position="128"/>
        <end position="148"/>
    </location>
</feature>
<dbReference type="AlphaFoldDB" id="D4YSE7"/>
<proteinExistence type="predicted"/>
<feature type="transmembrane region" description="Helical" evidence="1">
    <location>
        <begin position="101"/>
        <end position="122"/>
    </location>
</feature>
<feature type="transmembrane region" description="Helical" evidence="1">
    <location>
        <begin position="289"/>
        <end position="306"/>
    </location>
</feature>
<keyword evidence="1" id="KW-0812">Transmembrane</keyword>
<feature type="transmembrane region" description="Helical" evidence="1">
    <location>
        <begin position="225"/>
        <end position="245"/>
    </location>
</feature>
<feature type="transmembrane region" description="Helical" evidence="1">
    <location>
        <begin position="318"/>
        <end position="339"/>
    </location>
</feature>
<dbReference type="RefSeq" id="WP_006351579.1">
    <property type="nucleotide sequence ID" value="NZ_ADNY01000013.1"/>
</dbReference>
<evidence type="ECO:0000313" key="3">
    <source>
        <dbReference type="Proteomes" id="UP000004069"/>
    </source>
</evidence>
<dbReference type="PANTHER" id="PTHR38454:SF1">
    <property type="entry name" value="INTEGRAL MEMBRANE PROTEIN"/>
    <property type="match status" value="1"/>
</dbReference>
<name>D4YSE7_9LACO</name>
<reference evidence="2 3" key="1">
    <citation type="submission" date="2010-04" db="EMBL/GenBank/DDBJ databases">
        <authorList>
            <person name="Muzny D."/>
            <person name="Qin X."/>
            <person name="Deng J."/>
            <person name="Jiang H."/>
            <person name="Liu Y."/>
            <person name="Qu J."/>
            <person name="Song X.-Z."/>
            <person name="Zhang L."/>
            <person name="Thornton R."/>
            <person name="Coyle M."/>
            <person name="Francisco L."/>
            <person name="Jackson L."/>
            <person name="Javaid M."/>
            <person name="Korchina V."/>
            <person name="Kovar C."/>
            <person name="Mata R."/>
            <person name="Mathew T."/>
            <person name="Ngo R."/>
            <person name="Nguyen L."/>
            <person name="Nguyen N."/>
            <person name="Okwuonu G."/>
            <person name="Ongeri F."/>
            <person name="Pham C."/>
            <person name="Simmons D."/>
            <person name="Wilczek-Boney K."/>
            <person name="Hale W."/>
            <person name="Jakkamsetti A."/>
            <person name="Pham P."/>
            <person name="Ruth R."/>
            <person name="San Lucas F."/>
            <person name="Warren J."/>
            <person name="Zhang J."/>
            <person name="Zhao Z."/>
            <person name="Zhou C."/>
            <person name="Zhu D."/>
            <person name="Lee S."/>
            <person name="Bess C."/>
            <person name="Blankenburg K."/>
            <person name="Forbes L."/>
            <person name="Fu Q."/>
            <person name="Gubbala S."/>
            <person name="Hirani K."/>
            <person name="Jayaseelan J.C."/>
            <person name="Lara F."/>
            <person name="Munidasa M."/>
            <person name="Palculict T."/>
            <person name="Patil S."/>
            <person name="Pu L.-L."/>
            <person name="Saada N."/>
            <person name="Tang L."/>
            <person name="Weissenberger G."/>
            <person name="Zhu Y."/>
            <person name="Hemphill L."/>
            <person name="Shang Y."/>
            <person name="Youmans B."/>
            <person name="Ayvaz T."/>
            <person name="Ross M."/>
            <person name="Santibanez J."/>
            <person name="Aqrawi P."/>
            <person name="Gross S."/>
            <person name="Joshi V."/>
            <person name="Fowler G."/>
            <person name="Nazareth L."/>
            <person name="Reid J."/>
            <person name="Worley K."/>
            <person name="Petrosino J."/>
            <person name="Highlander S."/>
            <person name="Gibbs R."/>
        </authorList>
    </citation>
    <scope>NUCLEOTIDE SEQUENCE [LARGE SCALE GENOMIC DNA]</scope>
    <source>
        <strain evidence="2 3">DSM 11664</strain>
    </source>
</reference>
<keyword evidence="3" id="KW-1185">Reference proteome</keyword>
<organism evidence="2 3">
    <name type="scientific">Lactobacillus amylolyticus DSM 11664</name>
    <dbReference type="NCBI Taxonomy" id="585524"/>
    <lineage>
        <taxon>Bacteria</taxon>
        <taxon>Bacillati</taxon>
        <taxon>Bacillota</taxon>
        <taxon>Bacilli</taxon>
        <taxon>Lactobacillales</taxon>
        <taxon>Lactobacillaceae</taxon>
        <taxon>Lactobacillus</taxon>
    </lineage>
</organism>
<feature type="transmembrane region" description="Helical" evidence="1">
    <location>
        <begin position="12"/>
        <end position="31"/>
    </location>
</feature>
<keyword evidence="1" id="KW-0472">Membrane</keyword>
<dbReference type="Pfam" id="PF09586">
    <property type="entry name" value="YfhO"/>
    <property type="match status" value="1"/>
</dbReference>
<accession>D4YSE7</accession>
<dbReference type="Proteomes" id="UP000004069">
    <property type="component" value="Unassembled WGS sequence"/>
</dbReference>
<feature type="transmembrane region" description="Helical" evidence="1">
    <location>
        <begin position="406"/>
        <end position="425"/>
    </location>
</feature>
<keyword evidence="1" id="KW-1133">Transmembrane helix</keyword>
<feature type="transmembrane region" description="Helical" evidence="1">
    <location>
        <begin position="345"/>
        <end position="366"/>
    </location>
</feature>
<dbReference type="eggNOG" id="COG4485">
    <property type="taxonomic scope" value="Bacteria"/>
</dbReference>
<dbReference type="EMBL" id="ADNY01000013">
    <property type="protein sequence ID" value="EFG55962.1"/>
    <property type="molecule type" value="Genomic_DNA"/>
</dbReference>
<dbReference type="OrthoDB" id="9815466at2"/>
<feature type="transmembrane region" description="Helical" evidence="1">
    <location>
        <begin position="378"/>
        <end position="394"/>
    </location>
</feature>
<feature type="transmembrane region" description="Helical" evidence="1">
    <location>
        <begin position="432"/>
        <end position="450"/>
    </location>
</feature>
<comment type="caution">
    <text evidence="2">The sequence shown here is derived from an EMBL/GenBank/DDBJ whole genome shotgun (WGS) entry which is preliminary data.</text>
</comment>